<dbReference type="Gene3D" id="1.25.40.720">
    <property type="entry name" value="Telomere length regulation protein 2, C-terminal domain"/>
    <property type="match status" value="2"/>
</dbReference>
<evidence type="ECO:0000313" key="5">
    <source>
        <dbReference type="Proteomes" id="UP000094236"/>
    </source>
</evidence>
<dbReference type="Proteomes" id="UP000094236">
    <property type="component" value="Unassembled WGS sequence"/>
</dbReference>
<dbReference type="OrthoDB" id="10258062at2759"/>
<accession>A0A1E4TXH9</accession>
<reference evidence="5" key="1">
    <citation type="submission" date="2016-05" db="EMBL/GenBank/DDBJ databases">
        <title>Comparative genomics of biotechnologically important yeasts.</title>
        <authorList>
            <consortium name="DOE Joint Genome Institute"/>
            <person name="Riley R."/>
            <person name="Haridas S."/>
            <person name="Wolfe K.H."/>
            <person name="Lopes M.R."/>
            <person name="Hittinger C.T."/>
            <person name="Goker M."/>
            <person name="Salamov A."/>
            <person name="Wisecaver J."/>
            <person name="Long T.M."/>
            <person name="Aerts A.L."/>
            <person name="Barry K."/>
            <person name="Choi C."/>
            <person name="Clum A."/>
            <person name="Coughlan A.Y."/>
            <person name="Deshpande S."/>
            <person name="Douglass A.P."/>
            <person name="Hanson S.J."/>
            <person name="Klenk H.-P."/>
            <person name="Labutti K."/>
            <person name="Lapidus A."/>
            <person name="Lindquist E."/>
            <person name="Lipzen A."/>
            <person name="Meier-Kolthoff J.P."/>
            <person name="Ohm R.A."/>
            <person name="Otillar R.P."/>
            <person name="Pangilinan J."/>
            <person name="Peng Y."/>
            <person name="Rokas A."/>
            <person name="Rosa C.A."/>
            <person name="Scheuner C."/>
            <person name="Sibirny A.A."/>
            <person name="Slot J.C."/>
            <person name="Stielow J.B."/>
            <person name="Sun H."/>
            <person name="Kurtzman C.P."/>
            <person name="Blackwell M."/>
            <person name="Grigoriev I.V."/>
            <person name="Jeffries T.W."/>
        </authorList>
    </citation>
    <scope>NUCLEOTIDE SEQUENCE [LARGE SCALE GENOMIC DNA]</scope>
    <source>
        <strain evidence="5">NRRL Y-2460</strain>
    </source>
</reference>
<dbReference type="GO" id="GO:0042162">
    <property type="term" value="F:telomeric DNA binding"/>
    <property type="evidence" value="ECO:0007669"/>
    <property type="project" value="TreeGrafter"/>
</dbReference>
<sequence>MAKGLGQEDWAILQNQPSVEQLRDSLITKLDFQNDIDLKLITLLLNNVVDLSDTLPADLKDQLIKIFGYNLIGINCLINKIKFYLSEENVLRFQDIKRYFDLLIKVIGHDDLLYRLLQNLSSPLQLKELKSVFFGSKLFTLLNQCFVQYQLETEYSERGNYIAKFTNQFLVLLDKNYSNYHELSEIFVSILKFDIDTSPKIFSHFITQEYFPYLLHIYQNSKNNNELITTHLIKYLNSISIEENEIIPYAIILRNFQINCNIVESTILLNNLTLLKILIISLLDENDSVTLFQCFQQIINGWGQQIFISKTALSLQQNYSRFLVISINYFNLEQNRKISEEPNFLNSITNRISSVSDRVRSLGMLIGDCVFEKIKGEKVFKIDQQTDFEQTFMNDLGLLFEKDDFLKYLETRVMDVFKDIKTGKPRRKVLHQEDIEQTVASLSERIPTSMKISVPDDNEDEDMEDSDDDPSLAKKSEVHIPLYLKDLVTYLTASKDGNSYEMNKLALTYGSNLILRSNIKDLRFYNEALINCLIGLNNNFNIENFDDLRLKCLVGCCCGDPEESTSIIIKLFLSGDYSLQQRLVLLTTLSLSARHSRGFTDNNLELKKPEFPSKLLPPHLHKQFMIYETSLMTDPIEKSLEEGLIDETMEKNREKLMGAGNILRISSKLRKKEQSFPSNPTKTRIVNFYKIVGSKFYFPLTNIWFTLVENGQQLGFNVGNYSAILSSHFIKTIGLILHTAFPSSVDIHDMIKEAFNIVIPLTAKIFKSANKSPNDTTGKNDDLLILDSMTFVVLIILDNSNEQFLINFYLNELAVLKNWLADLLSNYSDLIEGGDAKLFGKCYACLFRLNELFEKFQRLLIGEDMI</sequence>
<feature type="domain" description="Telomere length regulation protein conserved" evidence="3">
    <location>
        <begin position="481"/>
        <end position="593"/>
    </location>
</feature>
<dbReference type="InterPro" id="IPR051970">
    <property type="entry name" value="TEL2_Regulation"/>
</dbReference>
<organism evidence="4 5">
    <name type="scientific">Pachysolen tannophilus NRRL Y-2460</name>
    <dbReference type="NCBI Taxonomy" id="669874"/>
    <lineage>
        <taxon>Eukaryota</taxon>
        <taxon>Fungi</taxon>
        <taxon>Dikarya</taxon>
        <taxon>Ascomycota</taxon>
        <taxon>Saccharomycotina</taxon>
        <taxon>Pichiomycetes</taxon>
        <taxon>Pachysolenaceae</taxon>
        <taxon>Pachysolen</taxon>
    </lineage>
</organism>
<dbReference type="AlphaFoldDB" id="A0A1E4TXH9"/>
<evidence type="ECO:0000256" key="1">
    <source>
        <dbReference type="ARBA" id="ARBA00006133"/>
    </source>
</evidence>
<dbReference type="GO" id="GO:0051879">
    <property type="term" value="F:Hsp90 protein binding"/>
    <property type="evidence" value="ECO:0007669"/>
    <property type="project" value="TreeGrafter"/>
</dbReference>
<dbReference type="GO" id="GO:0051083">
    <property type="term" value="P:'de novo' cotranslational protein folding"/>
    <property type="evidence" value="ECO:0007669"/>
    <property type="project" value="TreeGrafter"/>
</dbReference>
<evidence type="ECO:0000313" key="4">
    <source>
        <dbReference type="EMBL" id="ODV96447.1"/>
    </source>
</evidence>
<evidence type="ECO:0000259" key="3">
    <source>
        <dbReference type="Pfam" id="PF10193"/>
    </source>
</evidence>
<dbReference type="Pfam" id="PF10193">
    <property type="entry name" value="Telomere_reg-2"/>
    <property type="match status" value="1"/>
</dbReference>
<gene>
    <name evidence="4" type="ORF">PACTADRAFT_49794</name>
</gene>
<dbReference type="STRING" id="669874.A0A1E4TXH9"/>
<protein>
    <recommendedName>
        <fullName evidence="3">Telomere length regulation protein conserved domain-containing protein</fullName>
    </recommendedName>
</protein>
<dbReference type="EMBL" id="KV454013">
    <property type="protein sequence ID" value="ODV96447.1"/>
    <property type="molecule type" value="Genomic_DNA"/>
</dbReference>
<evidence type="ECO:0000256" key="2">
    <source>
        <dbReference type="SAM" id="MobiDB-lite"/>
    </source>
</evidence>
<proteinExistence type="inferred from homology"/>
<feature type="compositionally biased region" description="Acidic residues" evidence="2">
    <location>
        <begin position="456"/>
        <end position="470"/>
    </location>
</feature>
<keyword evidence="5" id="KW-1185">Reference proteome</keyword>
<dbReference type="InterPro" id="IPR038528">
    <property type="entry name" value="TEL2_C_sf"/>
</dbReference>
<comment type="similarity">
    <text evidence="1">Belongs to the TEL2 family.</text>
</comment>
<dbReference type="InterPro" id="IPR019337">
    <property type="entry name" value="Telomere_length_regulation_dom"/>
</dbReference>
<dbReference type="GO" id="GO:0005829">
    <property type="term" value="C:cytosol"/>
    <property type="evidence" value="ECO:0007669"/>
    <property type="project" value="TreeGrafter"/>
</dbReference>
<feature type="region of interest" description="Disordered" evidence="2">
    <location>
        <begin position="450"/>
        <end position="472"/>
    </location>
</feature>
<dbReference type="PANTHER" id="PTHR15830">
    <property type="entry name" value="TELOMERE LENGTH REGULATION PROTEIN TEL2 FAMILY MEMBER"/>
    <property type="match status" value="1"/>
</dbReference>
<name>A0A1E4TXH9_PACTA</name>
<dbReference type="PANTHER" id="PTHR15830:SF10">
    <property type="entry name" value="TELOMERE LENGTH REGULATION PROTEIN TEL2 HOMOLOG"/>
    <property type="match status" value="1"/>
</dbReference>